<dbReference type="Pfam" id="PF01565">
    <property type="entry name" value="FAD_binding_4"/>
    <property type="match status" value="1"/>
</dbReference>
<dbReference type="EMBL" id="JAFIRA010000006">
    <property type="protein sequence ID" value="MCJ2542084.1"/>
    <property type="molecule type" value="Genomic_DNA"/>
</dbReference>
<dbReference type="PANTHER" id="PTHR11748">
    <property type="entry name" value="D-LACTATE DEHYDROGENASE"/>
    <property type="match status" value="1"/>
</dbReference>
<dbReference type="InterPro" id="IPR016166">
    <property type="entry name" value="FAD-bd_PCMH"/>
</dbReference>
<dbReference type="InterPro" id="IPR016169">
    <property type="entry name" value="FAD-bd_PCMH_sub2"/>
</dbReference>
<evidence type="ECO:0000259" key="3">
    <source>
        <dbReference type="PROSITE" id="PS51387"/>
    </source>
</evidence>
<comment type="caution">
    <text evidence="4">The sequence shown here is derived from an EMBL/GenBank/DDBJ whole genome shotgun (WGS) entry which is preliminary data.</text>
</comment>
<keyword evidence="5" id="KW-1185">Reference proteome</keyword>
<keyword evidence="1" id="KW-0285">Flavoprotein</keyword>
<reference evidence="4" key="1">
    <citation type="submission" date="2021-02" db="EMBL/GenBank/DDBJ databases">
        <title>The CRISPR/cas machinery reduction and long-range gene transfer in the hot spring cyanobacterium Synechococcus.</title>
        <authorList>
            <person name="Dvorak P."/>
            <person name="Jahodarova E."/>
            <person name="Hasler P."/>
            <person name="Poulickova A."/>
        </authorList>
    </citation>
    <scope>NUCLEOTIDE SEQUENCE</scope>
    <source>
        <strain evidence="4">Rupite</strain>
    </source>
</reference>
<dbReference type="SUPFAM" id="SSF55103">
    <property type="entry name" value="FAD-linked oxidases, C-terminal domain"/>
    <property type="match status" value="1"/>
</dbReference>
<name>A0ABT0C8Q4_THEVL</name>
<dbReference type="InterPro" id="IPR006094">
    <property type="entry name" value="Oxid_FAD_bind_N"/>
</dbReference>
<dbReference type="Gene3D" id="3.30.465.10">
    <property type="match status" value="1"/>
</dbReference>
<dbReference type="SUPFAM" id="SSF56176">
    <property type="entry name" value="FAD-binding/transporter-associated domain-like"/>
    <property type="match status" value="1"/>
</dbReference>
<feature type="domain" description="FAD-binding PCMH-type" evidence="3">
    <location>
        <begin position="56"/>
        <end position="229"/>
    </location>
</feature>
<evidence type="ECO:0000313" key="5">
    <source>
        <dbReference type="Proteomes" id="UP000830835"/>
    </source>
</evidence>
<accession>A0ABT0C8Q4</accession>
<evidence type="ECO:0000256" key="1">
    <source>
        <dbReference type="ARBA" id="ARBA00022630"/>
    </source>
</evidence>
<dbReference type="Proteomes" id="UP000830835">
    <property type="component" value="Unassembled WGS sequence"/>
</dbReference>
<evidence type="ECO:0000256" key="2">
    <source>
        <dbReference type="ARBA" id="ARBA00022827"/>
    </source>
</evidence>
<proteinExistence type="predicted"/>
<dbReference type="InterPro" id="IPR036318">
    <property type="entry name" value="FAD-bd_PCMH-like_sf"/>
</dbReference>
<dbReference type="RefSeq" id="WP_244349309.1">
    <property type="nucleotide sequence ID" value="NZ_JAFIRA010000006.1"/>
</dbReference>
<evidence type="ECO:0000313" key="4">
    <source>
        <dbReference type="EMBL" id="MCJ2542084.1"/>
    </source>
</evidence>
<keyword evidence="2" id="KW-0274">FAD</keyword>
<dbReference type="PROSITE" id="PS51387">
    <property type="entry name" value="FAD_PCMH"/>
    <property type="match status" value="1"/>
</dbReference>
<dbReference type="InterPro" id="IPR016164">
    <property type="entry name" value="FAD-linked_Oxase-like_C"/>
</dbReference>
<sequence length="479" mass="53026">MTPGLRPADFKISERSTALTALQEELEGIPCTTEPQQLSKLSIDWHTFSPVLSEKLAGKRADIVYFPTSEAEVIRIIQACVRHRIPLTPRGAGTGNYGQAVPLEGGVVLDITRMQSILWTKGGIMRVQPGVKLMAMEKEARKTGWEVRMAPSTFRTATVGGFVSGGFGGIGSITYGVLRERGNILGLQVVTMEAEPQILELRGEAVHQVSHAWGVNGIITEMEMPLGMAYPWAECIVVFDDFMQSARFCQRLGESDGIVKRMISLHAWPIPSYFVALKPYLPEGSHAALLLIAENSLEPLADLVKEWGGQITYTKPAAVCVGGTTSSTGKGITLMEYGYNHTTLHARTADPSLTYIDCLFPADPDLKAMEYLYRTLAEEMMIHIEYLRLNGKVTALGGQLVRYTSEARLREIMQIHRDQGVHVHDCHDFTLDSLQKKDASNRNQQLELKKRTDPLGLLNPGKLKAWMEWQAQQTGSPSM</sequence>
<protein>
    <submittedName>
        <fullName evidence="4">FAD-binding oxidoreductase</fullName>
    </submittedName>
</protein>
<dbReference type="PANTHER" id="PTHR11748:SF119">
    <property type="entry name" value="D-2-HYDROXYGLUTARATE DEHYDROGENASE"/>
    <property type="match status" value="1"/>
</dbReference>
<gene>
    <name evidence="4" type="ORF">JX360_04045</name>
</gene>
<organism evidence="4 5">
    <name type="scientific">Thermostichus vulcanus str. 'Rupite'</name>
    <dbReference type="NCBI Taxonomy" id="2813851"/>
    <lineage>
        <taxon>Bacteria</taxon>
        <taxon>Bacillati</taxon>
        <taxon>Cyanobacteriota</taxon>
        <taxon>Cyanophyceae</taxon>
        <taxon>Thermostichales</taxon>
        <taxon>Thermostichaceae</taxon>
        <taxon>Thermostichus</taxon>
    </lineage>
</organism>